<dbReference type="Proteomes" id="UP001652661">
    <property type="component" value="Chromosome 3L"/>
</dbReference>
<evidence type="ECO:0000256" key="1">
    <source>
        <dbReference type="ARBA" id="ARBA00001995"/>
    </source>
</evidence>
<feature type="domain" description="Trafficking protein particle complex subunit 11" evidence="9">
    <location>
        <begin position="317"/>
        <end position="570"/>
    </location>
</feature>
<proteinExistence type="inferred from homology"/>
<dbReference type="PANTHER" id="PTHR14374:SF0">
    <property type="entry name" value="TRAFFICKING PROTEIN PARTICLE COMPLEX SUBUNIT 11"/>
    <property type="match status" value="1"/>
</dbReference>
<evidence type="ECO:0000256" key="7">
    <source>
        <dbReference type="ARBA" id="ARBA00023034"/>
    </source>
</evidence>
<accession>A0A6P4J301</accession>
<evidence type="ECO:0000256" key="3">
    <source>
        <dbReference type="ARBA" id="ARBA00007051"/>
    </source>
</evidence>
<keyword evidence="11" id="KW-1185">Reference proteome</keyword>
<feature type="region of interest" description="Disordered" evidence="8">
    <location>
        <begin position="1"/>
        <end position="23"/>
    </location>
</feature>
<evidence type="ECO:0000313" key="11">
    <source>
        <dbReference type="Proteomes" id="UP001652661"/>
    </source>
</evidence>
<evidence type="ECO:0000259" key="10">
    <source>
        <dbReference type="Pfam" id="PF12742"/>
    </source>
</evidence>
<dbReference type="InterPro" id="IPR021773">
    <property type="entry name" value="TPC11"/>
</dbReference>
<evidence type="ECO:0000256" key="5">
    <source>
        <dbReference type="ARBA" id="ARBA00022448"/>
    </source>
</evidence>
<dbReference type="PANTHER" id="PTHR14374">
    <property type="entry name" value="FOIE GRAS"/>
    <property type="match status" value="1"/>
</dbReference>
<keyword evidence="6" id="KW-0931">ER-Golgi transport</keyword>
<sequence length="1376" mass="154454">MSQELATLSTEDNVAGEDHHTLEPRRGVAVAEEAVIPTQSLCSSPGRTDGSMTTMDASALPSELLVTPQPLVGFCGLDTARVGVHKAVWEAFSGSLQRKAADRAAVQYKLLPPNYEFPVAKPKRASYEWYHPKGILKRNWMLKHLHVLPSVVVLFQDMEWNDLQWTEKQVQCAGIVQALKNALQERNTRLCLVLLQKAAPLPPGEDLLAAERAASLTSACGITSKMLFILPHTEHLTGYALRLESAFLDMAQSYYALMSKRIRNHRDQLTAAHTSLKIRHQFKLGFVAEMRQDFSTGQKHYFQAYANLDEIRINDGNCLEIKTLAGFLNYKICRLMFKLKTPRDAINQFIIHVEKYKSRVGFKDLAFEHHAWLSTQHSVFAELFCEAIKNGLPALQTQHPGIYYHKAAEYVMKRRDSAQLAYATLLSSSESAPATPNPNSLSLYTEFFGIRAVKTGDLVAEQQANLQLCEMERSFNHSSGIIALLSQAMAQFKIYKCLRFRKKLAIDMAEEYLKSGDHAKALTLYSLMLPDYRQEKWSTIFTDVLLKTLRCALLSGSVADYIACSIEALSLRHHRGEQAERILLIENLWQVFQGMPPMPKTQLSSETQALWTSALASVKSPIQIDLDKVSDVVEMCATFDRVQLNNDDVVQLQLIVRVLTDVPLRVRHFHVILADAGNPQNSYKLEALKYFCFPSLTQLRQKQVEEQPQPFEKNMRLEPGSYYQLLCTTEAQQFHENTQLRIVRLEAHMGTDQVAALLTSSSSYSRQLFRHHTRSRDLDDNVTINPICYIAPTFHLDTQTNLGHGQENNNGMDEQEAVVATTRMLVNEYYPVVITISNPYNVYLQNVGVHISVPGNLRNSVFLTTDISPGRQKLHAQIQIDVGELSAHGSNTATFYIFSLAEAEIKLQQRLSYTLDVDRGPGGANAARVSTAANSSAESTPDHEVKGVPSNSLATISPVQIEYLDETRLRKSREDVLTVRCYGDFKFAARFYTLDRKPLGQLYRGENFLLRANTEVMAVDDVEILDSFFICDHNLVQSNYSFKRKKYTNKYSAGEQLESVIVLRTNATLRDWTTARDVDHRGKLEGKPVASKFIRPAPKPTTIEEIASAATPVPPAGISAYMSKSLVAKIPTTMTIINSNSAVSNALQVANAGVMTSSLHSEEANEASEATIGVGQENLKTTRLVYNKALEAVQGTGHCRGFIKGVYTLEPERASAVPIFGVFCIRWRRANGKEENESKFVISGMDIAEPPLNIYCTIEEKMFVKMPMAFKVVLKNPTTHVLHLIANLSISKTDNFICSGHKQLDISIMAYEEKELVYNLYPLQVGWQELPVLSLEYNTKADPQKNESQNALLDELVQRALPKRVFVLPPLKQQNK</sequence>
<dbReference type="Pfam" id="PF11817">
    <property type="entry name" value="Foie-gras_1"/>
    <property type="match status" value="1"/>
</dbReference>
<evidence type="ECO:0000256" key="8">
    <source>
        <dbReference type="SAM" id="MobiDB-lite"/>
    </source>
</evidence>
<reference evidence="12" key="1">
    <citation type="submission" date="2025-08" db="UniProtKB">
        <authorList>
            <consortium name="RefSeq"/>
        </authorList>
    </citation>
    <scope>IDENTIFICATION</scope>
    <source>
        <strain evidence="12">14028-0561.14</strain>
        <tissue evidence="12">Whole fly</tissue>
    </source>
</reference>
<gene>
    <name evidence="12" type="primary">gry</name>
</gene>
<comment type="function">
    <text evidence="1">Involved in endoplasmic reticulum to Golgi apparatus trafficking at a very early stage.</text>
</comment>
<comment type="subcellular location">
    <subcellularLocation>
        <location evidence="2">Golgi apparatus</location>
        <location evidence="2">cis-Golgi network</location>
    </subcellularLocation>
</comment>
<evidence type="ECO:0000256" key="4">
    <source>
        <dbReference type="ARBA" id="ARBA00021520"/>
    </source>
</evidence>
<evidence type="ECO:0000256" key="6">
    <source>
        <dbReference type="ARBA" id="ARBA00022892"/>
    </source>
</evidence>
<keyword evidence="5" id="KW-0813">Transport</keyword>
<feature type="compositionally biased region" description="Polar residues" evidence="8">
    <location>
        <begin position="1"/>
        <end position="12"/>
    </location>
</feature>
<dbReference type="GO" id="GO:0005794">
    <property type="term" value="C:Golgi apparatus"/>
    <property type="evidence" value="ECO:0007669"/>
    <property type="project" value="UniProtKB-SubCell"/>
</dbReference>
<dbReference type="OrthoDB" id="6278596at2759"/>
<evidence type="ECO:0000313" key="12">
    <source>
        <dbReference type="RefSeq" id="XP_017029671.1"/>
    </source>
</evidence>
<feature type="domain" description="Trafficking protein particle complex subunit 11 C-terminal" evidence="10">
    <location>
        <begin position="1284"/>
        <end position="1333"/>
    </location>
</feature>
<dbReference type="RefSeq" id="XP_017029671.1">
    <property type="nucleotide sequence ID" value="XM_017174182.2"/>
</dbReference>
<protein>
    <recommendedName>
        <fullName evidence="4">Trafficking protein particle complex subunit 11</fullName>
    </recommendedName>
</protein>
<evidence type="ECO:0000256" key="2">
    <source>
        <dbReference type="ARBA" id="ARBA00004222"/>
    </source>
</evidence>
<name>A0A6P4J301_DROKI</name>
<organism evidence="11 12">
    <name type="scientific">Drosophila kikkawai</name>
    <name type="common">Fruit fly</name>
    <dbReference type="NCBI Taxonomy" id="30033"/>
    <lineage>
        <taxon>Eukaryota</taxon>
        <taxon>Metazoa</taxon>
        <taxon>Ecdysozoa</taxon>
        <taxon>Arthropoda</taxon>
        <taxon>Hexapoda</taxon>
        <taxon>Insecta</taxon>
        <taxon>Pterygota</taxon>
        <taxon>Neoptera</taxon>
        <taxon>Endopterygota</taxon>
        <taxon>Diptera</taxon>
        <taxon>Brachycera</taxon>
        <taxon>Muscomorpha</taxon>
        <taxon>Ephydroidea</taxon>
        <taxon>Drosophilidae</taxon>
        <taxon>Drosophila</taxon>
        <taxon>Sophophora</taxon>
    </lineage>
</organism>
<evidence type="ECO:0000259" key="9">
    <source>
        <dbReference type="Pfam" id="PF11817"/>
    </source>
</evidence>
<keyword evidence="7" id="KW-0333">Golgi apparatus</keyword>
<comment type="similarity">
    <text evidence="3">Belongs to the TRAPPC11 family.</text>
</comment>
<dbReference type="InterPro" id="IPR025876">
    <property type="entry name" value="TRAPPC11_C"/>
</dbReference>
<dbReference type="GO" id="GO:0016192">
    <property type="term" value="P:vesicle-mediated transport"/>
    <property type="evidence" value="ECO:0007669"/>
    <property type="project" value="UniProtKB-KW"/>
</dbReference>
<dbReference type="Pfam" id="PF12742">
    <property type="entry name" value="Gryzun-like"/>
    <property type="match status" value="1"/>
</dbReference>